<sequence>MQNEEKLKLCRKPAAGYSHWREKRRRMERRKRVFEDHKFFEEKRRNTRSLEQELLEVKLEGSLEQELLEVKFLVKTIQGEEESDHQVAAAADHGEEHKEISRLRAALENERKKNLQLELQLHTCKLHHSSALNVSKRISID</sequence>
<dbReference type="Proteomes" id="UP001189624">
    <property type="component" value="Chromosome 5"/>
</dbReference>
<proteinExistence type="predicted"/>
<name>A0AA86VR04_9FABA</name>
<dbReference type="AlphaFoldDB" id="A0AA86VR04"/>
<reference evidence="2" key="1">
    <citation type="submission" date="2023-10" db="EMBL/GenBank/DDBJ databases">
        <authorList>
            <person name="Domelevo Entfellner J.-B."/>
        </authorList>
    </citation>
    <scope>NUCLEOTIDE SEQUENCE</scope>
</reference>
<keyword evidence="1" id="KW-0175">Coiled coil</keyword>
<protein>
    <submittedName>
        <fullName evidence="2">Uncharacterized protein</fullName>
    </submittedName>
</protein>
<evidence type="ECO:0000256" key="1">
    <source>
        <dbReference type="SAM" id="Coils"/>
    </source>
</evidence>
<dbReference type="Gramene" id="rna-AYBTSS11_LOCUS17401">
    <property type="protein sequence ID" value="CAJ1957800.1"/>
    <property type="gene ID" value="gene-AYBTSS11_LOCUS17401"/>
</dbReference>
<evidence type="ECO:0000313" key="2">
    <source>
        <dbReference type="EMBL" id="CAJ1957800.1"/>
    </source>
</evidence>
<dbReference type="EMBL" id="OY731402">
    <property type="protein sequence ID" value="CAJ1957800.1"/>
    <property type="molecule type" value="Genomic_DNA"/>
</dbReference>
<accession>A0AA86VR04</accession>
<keyword evidence="3" id="KW-1185">Reference proteome</keyword>
<feature type="coiled-coil region" evidence="1">
    <location>
        <begin position="90"/>
        <end position="120"/>
    </location>
</feature>
<gene>
    <name evidence="2" type="ORF">AYBTSS11_LOCUS17401</name>
</gene>
<evidence type="ECO:0000313" key="3">
    <source>
        <dbReference type="Proteomes" id="UP001189624"/>
    </source>
</evidence>
<organism evidence="2 3">
    <name type="scientific">Sphenostylis stenocarpa</name>
    <dbReference type="NCBI Taxonomy" id="92480"/>
    <lineage>
        <taxon>Eukaryota</taxon>
        <taxon>Viridiplantae</taxon>
        <taxon>Streptophyta</taxon>
        <taxon>Embryophyta</taxon>
        <taxon>Tracheophyta</taxon>
        <taxon>Spermatophyta</taxon>
        <taxon>Magnoliopsida</taxon>
        <taxon>eudicotyledons</taxon>
        <taxon>Gunneridae</taxon>
        <taxon>Pentapetalae</taxon>
        <taxon>rosids</taxon>
        <taxon>fabids</taxon>
        <taxon>Fabales</taxon>
        <taxon>Fabaceae</taxon>
        <taxon>Papilionoideae</taxon>
        <taxon>50 kb inversion clade</taxon>
        <taxon>NPAAA clade</taxon>
        <taxon>indigoferoid/millettioid clade</taxon>
        <taxon>Phaseoleae</taxon>
        <taxon>Sphenostylis</taxon>
    </lineage>
</organism>